<keyword evidence="2" id="KW-1185">Reference proteome</keyword>
<dbReference type="PANTHER" id="PTHR36039:SF2">
    <property type="entry name" value="RNA LIGASE_CYCLIC NUCLEOTIDE PHOSPHODIESTERASE FAMILY PROTEIN"/>
    <property type="match status" value="1"/>
</dbReference>
<dbReference type="Gene3D" id="3.90.1140.10">
    <property type="entry name" value="Cyclic phosphodiesterase"/>
    <property type="match status" value="1"/>
</dbReference>
<dbReference type="SUPFAM" id="SSF55144">
    <property type="entry name" value="LigT-like"/>
    <property type="match status" value="1"/>
</dbReference>
<protein>
    <submittedName>
        <fullName evidence="1">2'-5' RNA ligase family protein</fullName>
    </submittedName>
</protein>
<keyword evidence="1" id="KW-0436">Ligase</keyword>
<proteinExistence type="predicted"/>
<reference evidence="1 2" key="1">
    <citation type="submission" date="2024-03" db="EMBL/GenBank/DDBJ databases">
        <title>Human intestinal bacterial collection.</title>
        <authorList>
            <person name="Pauvert C."/>
            <person name="Hitch T.C.A."/>
            <person name="Clavel T."/>
        </authorList>
    </citation>
    <scope>NUCLEOTIDE SEQUENCE [LARGE SCALE GENOMIC DNA]</scope>
    <source>
        <strain evidence="1 2">CLA-SR-H024</strain>
    </source>
</reference>
<dbReference type="Proteomes" id="UP001465426">
    <property type="component" value="Unassembled WGS sequence"/>
</dbReference>
<gene>
    <name evidence="1" type="ORF">WMO63_23125</name>
</gene>
<accession>A0ABV1F5A1</accession>
<sequence length="180" mass="21083">MYAVIALFDVVLEQRIKKIWEELESNGISYYAREVEDRVPHITLASYKEVSLTHFIHEMETFYRNKGKIQVDFQTVGSFINTPTLFYSPTVTKELIELHSSHHRHFDSFNNDEESLYLPDKWVPHCTLANRLSKEELQEAYSYCLKISEKLEGEINRIGLIRIDSSKHAPVIYSKSLIEL</sequence>
<evidence type="ECO:0000313" key="1">
    <source>
        <dbReference type="EMBL" id="MEQ2468549.1"/>
    </source>
</evidence>
<dbReference type="EMBL" id="JBBMFN010000116">
    <property type="protein sequence ID" value="MEQ2468549.1"/>
    <property type="molecule type" value="Genomic_DNA"/>
</dbReference>
<dbReference type="RefSeq" id="WP_048718371.1">
    <property type="nucleotide sequence ID" value="NZ_JBBMFN010000116.1"/>
</dbReference>
<organism evidence="1 2">
    <name type="scientific">Niallia hominis</name>
    <dbReference type="NCBI Taxonomy" id="3133173"/>
    <lineage>
        <taxon>Bacteria</taxon>
        <taxon>Bacillati</taxon>
        <taxon>Bacillota</taxon>
        <taxon>Bacilli</taxon>
        <taxon>Bacillales</taxon>
        <taxon>Bacillaceae</taxon>
        <taxon>Niallia</taxon>
    </lineage>
</organism>
<name>A0ABV1F5A1_9BACI</name>
<comment type="caution">
    <text evidence="1">The sequence shown here is derived from an EMBL/GenBank/DDBJ whole genome shotgun (WGS) entry which is preliminary data.</text>
</comment>
<dbReference type="Pfam" id="PF13563">
    <property type="entry name" value="2_5_RNA_ligase2"/>
    <property type="match status" value="1"/>
</dbReference>
<dbReference type="InterPro" id="IPR009097">
    <property type="entry name" value="Cyclic_Pdiesterase"/>
</dbReference>
<dbReference type="PANTHER" id="PTHR36039">
    <property type="match status" value="1"/>
</dbReference>
<evidence type="ECO:0000313" key="2">
    <source>
        <dbReference type="Proteomes" id="UP001465426"/>
    </source>
</evidence>
<dbReference type="GO" id="GO:0016874">
    <property type="term" value="F:ligase activity"/>
    <property type="evidence" value="ECO:0007669"/>
    <property type="project" value="UniProtKB-KW"/>
</dbReference>